<dbReference type="Gene3D" id="3.30.70.790">
    <property type="entry name" value="UreE, C-terminal domain"/>
    <property type="match status" value="1"/>
</dbReference>
<reference evidence="3 4" key="1">
    <citation type="submission" date="2019-10" db="EMBL/GenBank/DDBJ databases">
        <title>Taxonomy of Antarctic Massilia spp.: description of Massilia rubra sp. nov., Massilia aquatica sp. nov., Massilia mucilaginosa sp. nov., Massilia frigida sp. nov. isolated from streams, lakes and regoliths.</title>
        <authorList>
            <person name="Holochova P."/>
            <person name="Sedlacek I."/>
            <person name="Kralova S."/>
            <person name="Maslanova I."/>
            <person name="Busse H.-J."/>
            <person name="Stankova E."/>
            <person name="Vrbovska V."/>
            <person name="Kovarovic V."/>
            <person name="Bartak M."/>
            <person name="Svec P."/>
            <person name="Pantucek R."/>
        </authorList>
    </citation>
    <scope>NUCLEOTIDE SEQUENCE [LARGE SCALE GENOMIC DNA]</scope>
    <source>
        <strain evidence="3 4">CCM 8733</strain>
    </source>
</reference>
<evidence type="ECO:0000259" key="2">
    <source>
        <dbReference type="Pfam" id="PF09413"/>
    </source>
</evidence>
<gene>
    <name evidence="3" type="ORF">F2P45_07305</name>
</gene>
<dbReference type="Proteomes" id="UP000609726">
    <property type="component" value="Unassembled WGS sequence"/>
</dbReference>
<dbReference type="SUPFAM" id="SSF54913">
    <property type="entry name" value="GlnB-like"/>
    <property type="match status" value="1"/>
</dbReference>
<feature type="region of interest" description="Disordered" evidence="1">
    <location>
        <begin position="1"/>
        <end position="22"/>
    </location>
</feature>
<sequence>MQDTLSGPESFPDDGAADGTAEVEAVPGRDLFIVAKFFTPTEAHLARSFLVASGIPAVVADVNHAQADQFLLPAMGGVRVLAPEEYLEQAQQLLAAREHGDFALSDDADVGQPET</sequence>
<comment type="caution">
    <text evidence="3">The sequence shown here is derived from an EMBL/GenBank/DDBJ whole genome shotgun (WGS) entry which is preliminary data.</text>
</comment>
<protein>
    <recommendedName>
        <fullName evidence="2">DUF2007 domain-containing protein</fullName>
    </recommendedName>
</protein>
<evidence type="ECO:0000313" key="3">
    <source>
        <dbReference type="EMBL" id="NHZ88831.1"/>
    </source>
</evidence>
<name>A0ABX0NPU1_9BURK</name>
<proteinExistence type="predicted"/>
<evidence type="ECO:0000313" key="4">
    <source>
        <dbReference type="Proteomes" id="UP000609726"/>
    </source>
</evidence>
<dbReference type="EMBL" id="WHJH01000005">
    <property type="protein sequence ID" value="NHZ88831.1"/>
    <property type="molecule type" value="Genomic_DNA"/>
</dbReference>
<organism evidence="3 4">
    <name type="scientific">Massilia mucilaginosa</name>
    <dbReference type="NCBI Taxonomy" id="2609282"/>
    <lineage>
        <taxon>Bacteria</taxon>
        <taxon>Pseudomonadati</taxon>
        <taxon>Pseudomonadota</taxon>
        <taxon>Betaproteobacteria</taxon>
        <taxon>Burkholderiales</taxon>
        <taxon>Oxalobacteraceae</taxon>
        <taxon>Telluria group</taxon>
        <taxon>Massilia</taxon>
    </lineage>
</organism>
<evidence type="ECO:0000256" key="1">
    <source>
        <dbReference type="SAM" id="MobiDB-lite"/>
    </source>
</evidence>
<dbReference type="InterPro" id="IPR011322">
    <property type="entry name" value="N-reg_PII-like_a/b"/>
</dbReference>
<feature type="domain" description="DUF2007" evidence="2">
    <location>
        <begin position="37"/>
        <end position="96"/>
    </location>
</feature>
<dbReference type="InterPro" id="IPR018551">
    <property type="entry name" value="DUF2007"/>
</dbReference>
<dbReference type="Pfam" id="PF09413">
    <property type="entry name" value="DUF2007"/>
    <property type="match status" value="1"/>
</dbReference>
<keyword evidence="4" id="KW-1185">Reference proteome</keyword>
<accession>A0ABX0NPU1</accession>
<dbReference type="RefSeq" id="WP_166872094.1">
    <property type="nucleotide sequence ID" value="NZ_WHJH01000005.1"/>
</dbReference>